<evidence type="ECO:0000313" key="2">
    <source>
        <dbReference type="Proteomes" id="UP000242287"/>
    </source>
</evidence>
<dbReference type="Proteomes" id="UP000242287">
    <property type="component" value="Unassembled WGS sequence"/>
</dbReference>
<proteinExistence type="predicted"/>
<dbReference type="AlphaFoldDB" id="A0A2A9NDP6"/>
<evidence type="ECO:0000313" key="1">
    <source>
        <dbReference type="EMBL" id="PFH48749.1"/>
    </source>
</evidence>
<reference evidence="1 2" key="1">
    <citation type="submission" date="2014-02" db="EMBL/GenBank/DDBJ databases">
        <title>Transposable element dynamics among asymbiotic and ectomycorrhizal Amanita fungi.</title>
        <authorList>
            <consortium name="DOE Joint Genome Institute"/>
            <person name="Hess J."/>
            <person name="Skrede I."/>
            <person name="Wolfe B."/>
            <person name="LaButti K."/>
            <person name="Ohm R.A."/>
            <person name="Grigoriev I.V."/>
            <person name="Pringle A."/>
        </authorList>
    </citation>
    <scope>NUCLEOTIDE SEQUENCE [LARGE SCALE GENOMIC DNA]</scope>
    <source>
        <strain evidence="1 2">SKay4041</strain>
    </source>
</reference>
<name>A0A2A9NDP6_9AGAR</name>
<feature type="non-terminal residue" evidence="1">
    <location>
        <position position="72"/>
    </location>
</feature>
<sequence length="72" mass="8555">MAGHVMDQIFTAPGRRRIKIDSASLMITARQRHIQKHHRRDKVDLEPEHRDVRALRPSFKGQHLIKIIHKQF</sequence>
<accession>A0A2A9NDP6</accession>
<dbReference type="EMBL" id="KZ302051">
    <property type="protein sequence ID" value="PFH48749.1"/>
    <property type="molecule type" value="Genomic_DNA"/>
</dbReference>
<protein>
    <submittedName>
        <fullName evidence="1">Uncharacterized protein</fullName>
    </submittedName>
</protein>
<keyword evidence="2" id="KW-1185">Reference proteome</keyword>
<organism evidence="1 2">
    <name type="scientific">Amanita thiersii Skay4041</name>
    <dbReference type="NCBI Taxonomy" id="703135"/>
    <lineage>
        <taxon>Eukaryota</taxon>
        <taxon>Fungi</taxon>
        <taxon>Dikarya</taxon>
        <taxon>Basidiomycota</taxon>
        <taxon>Agaricomycotina</taxon>
        <taxon>Agaricomycetes</taxon>
        <taxon>Agaricomycetidae</taxon>
        <taxon>Agaricales</taxon>
        <taxon>Pluteineae</taxon>
        <taxon>Amanitaceae</taxon>
        <taxon>Amanita</taxon>
    </lineage>
</organism>
<gene>
    <name evidence="1" type="ORF">AMATHDRAFT_64682</name>
</gene>